<dbReference type="InterPro" id="IPR036908">
    <property type="entry name" value="RlpA-like_sf"/>
</dbReference>
<proteinExistence type="predicted"/>
<organism evidence="3 4">
    <name type="scientific">Aplosporella prunicola CBS 121167</name>
    <dbReference type="NCBI Taxonomy" id="1176127"/>
    <lineage>
        <taxon>Eukaryota</taxon>
        <taxon>Fungi</taxon>
        <taxon>Dikarya</taxon>
        <taxon>Ascomycota</taxon>
        <taxon>Pezizomycotina</taxon>
        <taxon>Dothideomycetes</taxon>
        <taxon>Dothideomycetes incertae sedis</taxon>
        <taxon>Botryosphaeriales</taxon>
        <taxon>Aplosporellaceae</taxon>
        <taxon>Aplosporella</taxon>
    </lineage>
</organism>
<name>A0A6A6AVE4_9PEZI</name>
<dbReference type="OrthoDB" id="5823761at2759"/>
<dbReference type="EMBL" id="ML995639">
    <property type="protein sequence ID" value="KAF2135188.1"/>
    <property type="molecule type" value="Genomic_DNA"/>
</dbReference>
<evidence type="ECO:0000256" key="1">
    <source>
        <dbReference type="SAM" id="SignalP"/>
    </source>
</evidence>
<accession>A0A6A6AVE4</accession>
<dbReference type="InterPro" id="IPR007112">
    <property type="entry name" value="Expansin/allergen_DPBB_dom"/>
</dbReference>
<keyword evidence="3" id="KW-0378">Hydrolase</keyword>
<keyword evidence="1" id="KW-0732">Signal</keyword>
<evidence type="ECO:0000313" key="4">
    <source>
        <dbReference type="Proteomes" id="UP000799438"/>
    </source>
</evidence>
<evidence type="ECO:0000259" key="2">
    <source>
        <dbReference type="PROSITE" id="PS50842"/>
    </source>
</evidence>
<evidence type="ECO:0000313" key="3">
    <source>
        <dbReference type="EMBL" id="KAF2135188.1"/>
    </source>
</evidence>
<dbReference type="AlphaFoldDB" id="A0A6A6AVE4"/>
<gene>
    <name evidence="3" type="ORF">K452DRAFT_293416</name>
</gene>
<dbReference type="Proteomes" id="UP000799438">
    <property type="component" value="Unassembled WGS sequence"/>
</dbReference>
<dbReference type="Gene3D" id="2.40.40.10">
    <property type="entry name" value="RlpA-like domain"/>
    <property type="match status" value="1"/>
</dbReference>
<protein>
    <submittedName>
        <fullName evidence="3">Glycoside hydrolase family 45 protein</fullName>
    </submittedName>
</protein>
<feature type="domain" description="Expansin-like EG45" evidence="2">
    <location>
        <begin position="43"/>
        <end position="167"/>
    </location>
</feature>
<dbReference type="GeneID" id="54299059"/>
<dbReference type="PROSITE" id="PS50842">
    <property type="entry name" value="EXPANSIN_EG45"/>
    <property type="match status" value="1"/>
</dbReference>
<dbReference type="GO" id="GO:0016787">
    <property type="term" value="F:hydrolase activity"/>
    <property type="evidence" value="ECO:0007669"/>
    <property type="project" value="UniProtKB-KW"/>
</dbReference>
<dbReference type="RefSeq" id="XP_033390907.1">
    <property type="nucleotide sequence ID" value="XM_033541563.1"/>
</dbReference>
<reference evidence="3" key="1">
    <citation type="journal article" date="2020" name="Stud. Mycol.">
        <title>101 Dothideomycetes genomes: a test case for predicting lifestyles and emergence of pathogens.</title>
        <authorList>
            <person name="Haridas S."/>
            <person name="Albert R."/>
            <person name="Binder M."/>
            <person name="Bloem J."/>
            <person name="Labutti K."/>
            <person name="Salamov A."/>
            <person name="Andreopoulos B."/>
            <person name="Baker S."/>
            <person name="Barry K."/>
            <person name="Bills G."/>
            <person name="Bluhm B."/>
            <person name="Cannon C."/>
            <person name="Castanera R."/>
            <person name="Culley D."/>
            <person name="Daum C."/>
            <person name="Ezra D."/>
            <person name="Gonzalez J."/>
            <person name="Henrissat B."/>
            <person name="Kuo A."/>
            <person name="Liang C."/>
            <person name="Lipzen A."/>
            <person name="Lutzoni F."/>
            <person name="Magnuson J."/>
            <person name="Mondo S."/>
            <person name="Nolan M."/>
            <person name="Ohm R."/>
            <person name="Pangilinan J."/>
            <person name="Park H.-J."/>
            <person name="Ramirez L."/>
            <person name="Alfaro M."/>
            <person name="Sun H."/>
            <person name="Tritt A."/>
            <person name="Yoshinaga Y."/>
            <person name="Zwiers L.-H."/>
            <person name="Turgeon B."/>
            <person name="Goodwin S."/>
            <person name="Spatafora J."/>
            <person name="Crous P."/>
            <person name="Grigoriev I."/>
        </authorList>
    </citation>
    <scope>NUCLEOTIDE SEQUENCE</scope>
    <source>
        <strain evidence="3">CBS 121167</strain>
    </source>
</reference>
<dbReference type="SUPFAM" id="SSF50685">
    <property type="entry name" value="Barwin-like endoglucanases"/>
    <property type="match status" value="1"/>
</dbReference>
<feature type="chain" id="PRO_5025435389" evidence="1">
    <location>
        <begin position="18"/>
        <end position="170"/>
    </location>
</feature>
<dbReference type="Pfam" id="PF22514">
    <property type="entry name" value="EXPB1_D1"/>
    <property type="match status" value="1"/>
</dbReference>
<sequence length="170" mass="16965">MFSKILLLASAISGATCATTYTASFTQYGSTDTWGSGNCNVKTAACGFYTSPGYSAAVSENLYGAAPGAGAGPACGTCWKLTAQKDSSGNQLSNAGNSIVVMVNNLCPASGNQLCSQSGLSGTNQYGANVNFDLCIDSGASSALFGNSGVGLAVGSAEQVDCSQWSGTKQ</sequence>
<feature type="signal peptide" evidence="1">
    <location>
        <begin position="1"/>
        <end position="17"/>
    </location>
</feature>
<keyword evidence="4" id="KW-1185">Reference proteome</keyword>